<dbReference type="PANTHER" id="PTHR10974:SF6">
    <property type="entry name" value="PROTEIN CBG19234"/>
    <property type="match status" value="1"/>
</dbReference>
<dbReference type="InterPro" id="IPR004245">
    <property type="entry name" value="DUF229"/>
</dbReference>
<dbReference type="PANTHER" id="PTHR10974">
    <property type="entry name" value="FI08016P-RELATED"/>
    <property type="match status" value="1"/>
</dbReference>
<protein>
    <submittedName>
        <fullName evidence="1">Uncharacterized protein</fullName>
    </submittedName>
</protein>
<dbReference type="OMA" id="PYVYHDD"/>
<gene>
    <name evidence="1" type="ORF">NLS_LOCUS8202</name>
</gene>
<dbReference type="OrthoDB" id="413313at2759"/>
<dbReference type="Proteomes" id="UP000277928">
    <property type="component" value="Unassembled WGS sequence"/>
</dbReference>
<proteinExistence type="predicted"/>
<evidence type="ECO:0000313" key="2">
    <source>
        <dbReference type="Proteomes" id="UP000277928"/>
    </source>
</evidence>
<feature type="non-terminal residue" evidence="1">
    <location>
        <position position="1"/>
    </location>
</feature>
<name>A0A3P6TXD6_LITSI</name>
<dbReference type="AlphaFoldDB" id="A0A3P6TXD6"/>
<evidence type="ECO:0000313" key="1">
    <source>
        <dbReference type="EMBL" id="VDK87523.1"/>
    </source>
</evidence>
<accession>A0A3P6TXD6</accession>
<organism evidence="1 2">
    <name type="scientific">Litomosoides sigmodontis</name>
    <name type="common">Filarial nematode worm</name>
    <dbReference type="NCBI Taxonomy" id="42156"/>
    <lineage>
        <taxon>Eukaryota</taxon>
        <taxon>Metazoa</taxon>
        <taxon>Ecdysozoa</taxon>
        <taxon>Nematoda</taxon>
        <taxon>Chromadorea</taxon>
        <taxon>Rhabditida</taxon>
        <taxon>Spirurina</taxon>
        <taxon>Spiruromorpha</taxon>
        <taxon>Filarioidea</taxon>
        <taxon>Onchocercidae</taxon>
        <taxon>Litomosoides</taxon>
    </lineage>
</organism>
<reference evidence="1 2" key="1">
    <citation type="submission" date="2018-08" db="EMBL/GenBank/DDBJ databases">
        <authorList>
            <person name="Laetsch R D."/>
            <person name="Stevens L."/>
            <person name="Kumar S."/>
            <person name="Blaxter L. M."/>
        </authorList>
    </citation>
    <scope>NUCLEOTIDE SEQUENCE [LARGE SCALE GENOMIC DNA]</scope>
</reference>
<dbReference type="STRING" id="42156.A0A3P6TXD6"/>
<dbReference type="Pfam" id="PF02995">
    <property type="entry name" value="DUF229"/>
    <property type="match status" value="1"/>
</dbReference>
<dbReference type="EMBL" id="UYRX01000985">
    <property type="protein sequence ID" value="VDK87523.1"/>
    <property type="molecule type" value="Genomic_DNA"/>
</dbReference>
<sequence length="200" mass="23310">LTSNFDIHQTLKDIARGECRRNRPFDDRQGRGASLMDEVISEERTCDDAGIPQNFCLCMERRNLRRLNSTSTEFMISTELAKTTIARSDCFDVEHLKVLSEKIDAYAINQMVRQGLRNQADWPKLRSKHAELEILYFEINITVPVIMYNSTNRWISVLFRIKHYTHAGEYALVDEPYVYHDDFGCATKQLQAFCSRCKLM</sequence>
<keyword evidence="2" id="KW-1185">Reference proteome</keyword>
<dbReference type="GO" id="GO:0005615">
    <property type="term" value="C:extracellular space"/>
    <property type="evidence" value="ECO:0007669"/>
    <property type="project" value="TreeGrafter"/>
</dbReference>